<protein>
    <submittedName>
        <fullName evidence="3">Alpha-galactosidase</fullName>
    </submittedName>
</protein>
<dbReference type="Gene3D" id="2.70.98.60">
    <property type="entry name" value="alpha-galactosidase from lactobacil brevis"/>
    <property type="match status" value="1"/>
</dbReference>
<proteinExistence type="predicted"/>
<dbReference type="SUPFAM" id="SSF51445">
    <property type="entry name" value="(Trans)glycosidases"/>
    <property type="match status" value="1"/>
</dbReference>
<evidence type="ECO:0000313" key="4">
    <source>
        <dbReference type="Proteomes" id="UP000279446"/>
    </source>
</evidence>
<dbReference type="Proteomes" id="UP000279446">
    <property type="component" value="Unassembled WGS sequence"/>
</dbReference>
<dbReference type="PANTHER" id="PTHR43053:SF3">
    <property type="entry name" value="ALPHA-GALACTOSIDASE C-RELATED"/>
    <property type="match status" value="1"/>
</dbReference>
<name>A0A3S1DTY4_9BACL</name>
<dbReference type="InterPro" id="IPR017853">
    <property type="entry name" value="GH"/>
</dbReference>
<dbReference type="InterPro" id="IPR038417">
    <property type="entry name" value="Alpga-gal_N_sf"/>
</dbReference>
<keyword evidence="4" id="KW-1185">Reference proteome</keyword>
<dbReference type="AlphaFoldDB" id="A0A3S1DTY4"/>
<dbReference type="GO" id="GO:0004557">
    <property type="term" value="F:alpha-galactosidase activity"/>
    <property type="evidence" value="ECO:0007669"/>
    <property type="project" value="InterPro"/>
</dbReference>
<keyword evidence="2" id="KW-0326">Glycosidase</keyword>
<dbReference type="GO" id="GO:0016052">
    <property type="term" value="P:carbohydrate catabolic process"/>
    <property type="evidence" value="ECO:0007669"/>
    <property type="project" value="InterPro"/>
</dbReference>
<sequence length="699" mass="79843">MSQNIKILENGIHLQFEVTNERDVRFLHFGAKPYNEVELWDDKRRSKLRLVEVHVSGENHDDHHGPKHTGTLPGKRLKLTEFEDSRNAIGRKLVFHQRDEEVTGLVIRSHFQLYDGIPVIRAWTEVENSGEEAVGLEYVSSFAYTGFSKEGVAERDRKIKLHIPHNTWYGEAQWQSNTLPELGLNTVNEFSMKRLSYSNTGTWSSSQYAPMAFMENTETGDGLIWQIEHNGSWHYEISDMTEVLYLQLSGPTENEHHWWKQLMPGDMFSTVTVAVSAVAGGLQKGIDAMTLYRREIRRANSDNEKLPVIFNDYMNCLFGDPTTEKLIPLIDAAAEVGCEYYCIDCGWYSDGYWWDGVGEWLPSEQRFPGGITEVLDYIRNQGMVPGLWLELEVMGVECKKASEVPDDWFFIRHGKRVIDHSRYQLDYRNPEVRAYANRVIDRLVQEYGVGYIKMDYNINGGIGTELQADSFGDGLLEHNRAYLSWMDGVFARYPELVIENCGSGGMRLDYAMLSRHSIQSSSDQTDYLKNAAIAAASASLVTPEQCAVWSYPLRDAVREEVVMNMINSLLLRIHQSGHLAEISPEGLAYVKEGITYYKSIREHIATGLPFWPNGMPRLEDPWLSYGIREDNRLFLAVWRMDGEPVNTFPLPEGIGRDVDIKLAYPSNGEVDWYWNRSAGSLSVSIPCRRAARLLEITLL</sequence>
<dbReference type="CDD" id="cd14791">
    <property type="entry name" value="GH36"/>
    <property type="match status" value="1"/>
</dbReference>
<gene>
    <name evidence="3" type="ORF">EJP82_15040</name>
</gene>
<evidence type="ECO:0000313" key="3">
    <source>
        <dbReference type="EMBL" id="RUT45281.1"/>
    </source>
</evidence>
<dbReference type="EMBL" id="RZNY01000012">
    <property type="protein sequence ID" value="RUT45281.1"/>
    <property type="molecule type" value="Genomic_DNA"/>
</dbReference>
<dbReference type="InterPro" id="IPR002252">
    <property type="entry name" value="Glyco_hydro_36"/>
</dbReference>
<dbReference type="PANTHER" id="PTHR43053">
    <property type="entry name" value="GLYCOSIDASE FAMILY 31"/>
    <property type="match status" value="1"/>
</dbReference>
<evidence type="ECO:0000256" key="2">
    <source>
        <dbReference type="ARBA" id="ARBA00023295"/>
    </source>
</evidence>
<keyword evidence="1" id="KW-0378">Hydrolase</keyword>
<evidence type="ECO:0000256" key="1">
    <source>
        <dbReference type="ARBA" id="ARBA00022801"/>
    </source>
</evidence>
<dbReference type="InterPro" id="IPR013785">
    <property type="entry name" value="Aldolase_TIM"/>
</dbReference>
<dbReference type="Pfam" id="PF02065">
    <property type="entry name" value="Melibiase"/>
    <property type="match status" value="1"/>
</dbReference>
<accession>A0A3S1DTY4</accession>
<dbReference type="InterPro" id="IPR050985">
    <property type="entry name" value="Alpha-glycosidase_related"/>
</dbReference>
<dbReference type="OrthoDB" id="9758822at2"/>
<reference evidence="3 4" key="1">
    <citation type="submission" date="2018-12" db="EMBL/GenBank/DDBJ databases">
        <authorList>
            <person name="Sun L."/>
            <person name="Chen Z."/>
        </authorList>
    </citation>
    <scope>NUCLEOTIDE SEQUENCE [LARGE SCALE GENOMIC DNA]</scope>
    <source>
        <strain evidence="3 4">DSM 15890</strain>
    </source>
</reference>
<dbReference type="Gene3D" id="3.20.20.70">
    <property type="entry name" value="Aldolase class I"/>
    <property type="match status" value="1"/>
</dbReference>
<comment type="caution">
    <text evidence="3">The sequence shown here is derived from an EMBL/GenBank/DDBJ whole genome shotgun (WGS) entry which is preliminary data.</text>
</comment>
<organism evidence="3 4">
    <name type="scientific">Paenibacillus anaericanus</name>
    <dbReference type="NCBI Taxonomy" id="170367"/>
    <lineage>
        <taxon>Bacteria</taxon>
        <taxon>Bacillati</taxon>
        <taxon>Bacillota</taxon>
        <taxon>Bacilli</taxon>
        <taxon>Bacillales</taxon>
        <taxon>Paenibacillaceae</taxon>
        <taxon>Paenibacillus</taxon>
    </lineage>
</organism>
<dbReference type="RefSeq" id="WP_127192891.1">
    <property type="nucleotide sequence ID" value="NZ_RZNY01000012.1"/>
</dbReference>